<dbReference type="PANTHER" id="PTHR43294:SF21">
    <property type="entry name" value="CATION TRANSPORTING ATPASE"/>
    <property type="match status" value="1"/>
</dbReference>
<dbReference type="InterPro" id="IPR044492">
    <property type="entry name" value="P_typ_ATPase_HD_dom"/>
</dbReference>
<keyword evidence="4 10" id="KW-0812">Transmembrane</keyword>
<feature type="transmembrane region" description="Helical" evidence="10">
    <location>
        <begin position="700"/>
        <end position="718"/>
    </location>
</feature>
<dbReference type="SUPFAM" id="SSF56784">
    <property type="entry name" value="HAD-like"/>
    <property type="match status" value="1"/>
</dbReference>
<dbReference type="InterPro" id="IPR008250">
    <property type="entry name" value="ATPase_P-typ_transduc_dom_A_sf"/>
</dbReference>
<dbReference type="PROSITE" id="PS00154">
    <property type="entry name" value="ATPASE_E1_E2"/>
    <property type="match status" value="1"/>
</dbReference>
<dbReference type="SUPFAM" id="SSF81665">
    <property type="entry name" value="Calcium ATPase, transmembrane domain M"/>
    <property type="match status" value="1"/>
</dbReference>
<feature type="transmembrane region" description="Helical" evidence="10">
    <location>
        <begin position="844"/>
        <end position="864"/>
    </location>
</feature>
<keyword evidence="7" id="KW-1278">Translocase</keyword>
<proteinExistence type="inferred from homology"/>
<evidence type="ECO:0000256" key="10">
    <source>
        <dbReference type="SAM" id="Phobius"/>
    </source>
</evidence>
<evidence type="ECO:0000256" key="8">
    <source>
        <dbReference type="ARBA" id="ARBA00022989"/>
    </source>
</evidence>
<evidence type="ECO:0000256" key="1">
    <source>
        <dbReference type="ARBA" id="ARBA00004651"/>
    </source>
</evidence>
<dbReference type="SFLD" id="SFLDF00027">
    <property type="entry name" value="p-type_atpase"/>
    <property type="match status" value="1"/>
</dbReference>
<dbReference type="Gene3D" id="3.40.1110.10">
    <property type="entry name" value="Calcium-transporting ATPase, cytoplasmic domain N"/>
    <property type="match status" value="1"/>
</dbReference>
<dbReference type="InterPro" id="IPR004014">
    <property type="entry name" value="ATPase_P-typ_cation-transptr_N"/>
</dbReference>
<evidence type="ECO:0000256" key="2">
    <source>
        <dbReference type="ARBA" id="ARBA00005675"/>
    </source>
</evidence>
<evidence type="ECO:0000256" key="7">
    <source>
        <dbReference type="ARBA" id="ARBA00022967"/>
    </source>
</evidence>
<comment type="subcellular location">
    <subcellularLocation>
        <location evidence="1">Cell membrane</location>
        <topology evidence="1">Multi-pass membrane protein</topology>
    </subcellularLocation>
</comment>
<dbReference type="SMART" id="SM00831">
    <property type="entry name" value="Cation_ATPase_N"/>
    <property type="match status" value="1"/>
</dbReference>
<feature type="transmembrane region" description="Helical" evidence="10">
    <location>
        <begin position="739"/>
        <end position="765"/>
    </location>
</feature>
<feature type="transmembrane region" description="Helical" evidence="10">
    <location>
        <begin position="50"/>
        <end position="73"/>
    </location>
</feature>
<evidence type="ECO:0000313" key="13">
    <source>
        <dbReference type="Proteomes" id="UP001163387"/>
    </source>
</evidence>
<dbReference type="SUPFAM" id="SSF81653">
    <property type="entry name" value="Calcium ATPase, transduction domain A"/>
    <property type="match status" value="1"/>
</dbReference>
<feature type="transmembrane region" description="Helical" evidence="10">
    <location>
        <begin position="671"/>
        <end position="694"/>
    </location>
</feature>
<accession>A0ABN6T085</accession>
<dbReference type="Pfam" id="PF13246">
    <property type="entry name" value="Cation_ATPase"/>
    <property type="match status" value="1"/>
</dbReference>
<keyword evidence="8 10" id="KW-1133">Transmembrane helix</keyword>
<dbReference type="InterPro" id="IPR036412">
    <property type="entry name" value="HAD-like_sf"/>
</dbReference>
<feature type="transmembrane region" description="Helical" evidence="10">
    <location>
        <begin position="79"/>
        <end position="98"/>
    </location>
</feature>
<protein>
    <submittedName>
        <fullName evidence="12">ATPase</fullName>
    </submittedName>
</protein>
<feature type="domain" description="Cation-transporting P-type ATPase N-terminal" evidence="11">
    <location>
        <begin position="1"/>
        <end position="75"/>
    </location>
</feature>
<dbReference type="NCBIfam" id="TIGR01494">
    <property type="entry name" value="ATPase_P-type"/>
    <property type="match status" value="2"/>
</dbReference>
<dbReference type="InterPro" id="IPR018303">
    <property type="entry name" value="ATPase_P-typ_P_site"/>
</dbReference>
<reference evidence="12 13" key="1">
    <citation type="journal article" date="2022" name="Front. Microbiol.">
        <title>Male-killing mechanisms vary between Spiroplasma species.</title>
        <authorList>
            <person name="Arai H."/>
            <person name="Inoue M."/>
            <person name="Kageyama D."/>
        </authorList>
    </citation>
    <scope>NUCLEOTIDE SEQUENCE [LARGE SCALE GENOMIC DNA]</scope>
    <source>
        <strain evidence="13">sHm</strain>
    </source>
</reference>
<dbReference type="InterPro" id="IPR023214">
    <property type="entry name" value="HAD_sf"/>
</dbReference>
<dbReference type="SFLD" id="SFLDS00003">
    <property type="entry name" value="Haloacid_Dehalogenase"/>
    <property type="match status" value="1"/>
</dbReference>
<name>A0ABN6T085_9MOLU</name>
<dbReference type="InterPro" id="IPR006068">
    <property type="entry name" value="ATPase_P-typ_cation-transptr_C"/>
</dbReference>
<keyword evidence="9 10" id="KW-0472">Membrane</keyword>
<dbReference type="InterPro" id="IPR001757">
    <property type="entry name" value="P_typ_ATPase"/>
</dbReference>
<evidence type="ECO:0000256" key="9">
    <source>
        <dbReference type="ARBA" id="ARBA00023136"/>
    </source>
</evidence>
<dbReference type="InterPro" id="IPR059000">
    <property type="entry name" value="ATPase_P-type_domA"/>
</dbReference>
<dbReference type="SFLD" id="SFLDG00002">
    <property type="entry name" value="C1.7:_P-type_atpase_like"/>
    <property type="match status" value="1"/>
</dbReference>
<keyword evidence="13" id="KW-1185">Reference proteome</keyword>
<organism evidence="12 13">
    <name type="scientific">Spiroplasma ixodetis</name>
    <dbReference type="NCBI Taxonomy" id="2141"/>
    <lineage>
        <taxon>Bacteria</taxon>
        <taxon>Bacillati</taxon>
        <taxon>Mycoplasmatota</taxon>
        <taxon>Mollicutes</taxon>
        <taxon>Entomoplasmatales</taxon>
        <taxon>Spiroplasmataceae</taxon>
        <taxon>Spiroplasma</taxon>
    </lineage>
</organism>
<feature type="transmembrane region" description="Helical" evidence="10">
    <location>
        <begin position="777"/>
        <end position="799"/>
    </location>
</feature>
<evidence type="ECO:0000259" key="11">
    <source>
        <dbReference type="SMART" id="SM00831"/>
    </source>
</evidence>
<evidence type="ECO:0000256" key="4">
    <source>
        <dbReference type="ARBA" id="ARBA00022692"/>
    </source>
</evidence>
<evidence type="ECO:0000256" key="5">
    <source>
        <dbReference type="ARBA" id="ARBA00022741"/>
    </source>
</evidence>
<keyword evidence="5" id="KW-0547">Nucleotide-binding</keyword>
<dbReference type="Gene3D" id="2.70.150.10">
    <property type="entry name" value="Calcium-transporting ATPase, cytoplasmic transduction domain A"/>
    <property type="match status" value="1"/>
</dbReference>
<dbReference type="PANTHER" id="PTHR43294">
    <property type="entry name" value="SODIUM/POTASSIUM-TRANSPORTING ATPASE SUBUNIT ALPHA"/>
    <property type="match status" value="1"/>
</dbReference>
<dbReference type="PRINTS" id="PR00119">
    <property type="entry name" value="CATATPASE"/>
</dbReference>
<sequence length="885" mass="97527">MIWNDSTKELAKKLNTNFVTGLTEEAAAQLLIETGPNQLPVTKKKPIWKIVLAHFIEPFVLVLIALAIIATVIGQWQEALVVFLIVIVDATLATYQEVKAAASLDSLKKLVSSQAVVIRNGNKYDIDAKDLVVGDLVYLDAGMFVPADLRIIQSYNLRTNESLLTGESTLISKTTEALTEEKLSIGERTNLAFMSTSIATGSGLGLVYATAKTSEIGKITKLLQEEKEPKSPLTRQMSFLIRIISVFALLLGLAMFLLQFFLIKVPAINALIFGIALTIAVIPEGLQVIVTVSLSLGSSRMAKKHAIVKHLPAVETLGQVDIICSDKTGTLTQNKMTVKKYYLTKSVNDSNDFKKKTKQEQLFLDCLVLCNNSEVSKNKTIGDPTEAALINWSETLKFPTNALSDKHTRVHEIPFDSNCKLMSTINEYDKETYVFVKGAVDNMINICTHALINNERVVLTAQIKKEIIASMEEMSNSALRVLGASYKTVNNTKDYSNISEIESNLTFLGLVGMIDPPRNEVKDSLVKTKKAGIDTIMITGDHLNTAVAIGQELGLIENKTQALSGNTIDDIPEESFNANINQYRVFARVSPEHKVKIVKALQSHNKVVSMTGDGVNDAPSLKAADIGVAMGITGTDVAKESSQIVLTDDNFATIVDAIEEGRNIYSKIKRIVIFILITNMAQVFSIVIGAIFGWNELLQPIQILWINLIVESVIAIPMSMGPNNPDLMLRKPTKRNDRILTGSWGFIGIVSIILSTLLLLAFHFLPQILRENNSEGFVFVIMTNAPVFYAFSFVSVANTSIFNKITWKNKYIWVAAISAFAINTFIIFTPVVSNAFGIGAGFRAVDWLLCIALSTIPMWLLEVYKGIRLLVNKLIKKEQNKVKVK</sequence>
<evidence type="ECO:0000313" key="12">
    <source>
        <dbReference type="EMBL" id="BDT02447.1"/>
    </source>
</evidence>
<dbReference type="Gene3D" id="3.40.50.1000">
    <property type="entry name" value="HAD superfamily/HAD-like"/>
    <property type="match status" value="1"/>
</dbReference>
<evidence type="ECO:0000256" key="3">
    <source>
        <dbReference type="ARBA" id="ARBA00022475"/>
    </source>
</evidence>
<feature type="transmembrane region" description="Helical" evidence="10">
    <location>
        <begin position="811"/>
        <end position="832"/>
    </location>
</feature>
<dbReference type="InterPro" id="IPR023299">
    <property type="entry name" value="ATPase_P-typ_cyto_dom_N"/>
</dbReference>
<keyword evidence="6" id="KW-0067">ATP-binding</keyword>
<dbReference type="SUPFAM" id="SSF81660">
    <property type="entry name" value="Metal cation-transporting ATPase, ATP-binding domain N"/>
    <property type="match status" value="1"/>
</dbReference>
<dbReference type="EMBL" id="AP026933">
    <property type="protein sequence ID" value="BDT02447.1"/>
    <property type="molecule type" value="Genomic_DNA"/>
</dbReference>
<dbReference type="Pfam" id="PF00690">
    <property type="entry name" value="Cation_ATPase_N"/>
    <property type="match status" value="1"/>
</dbReference>
<evidence type="ECO:0000256" key="6">
    <source>
        <dbReference type="ARBA" id="ARBA00022840"/>
    </source>
</evidence>
<dbReference type="InterPro" id="IPR023298">
    <property type="entry name" value="ATPase_P-typ_TM_dom_sf"/>
</dbReference>
<dbReference type="Proteomes" id="UP001163387">
    <property type="component" value="Chromosome"/>
</dbReference>
<dbReference type="Gene3D" id="1.20.1110.10">
    <property type="entry name" value="Calcium-transporting ATPase, transmembrane domain"/>
    <property type="match status" value="1"/>
</dbReference>
<comment type="similarity">
    <text evidence="2">Belongs to the cation transport ATPase (P-type) (TC 3.A.3) family. Type IIA subfamily.</text>
</comment>
<keyword evidence="3" id="KW-1003">Cell membrane</keyword>
<dbReference type="Pfam" id="PF00122">
    <property type="entry name" value="E1-E2_ATPase"/>
    <property type="match status" value="1"/>
</dbReference>
<dbReference type="RefSeq" id="WP_281748806.1">
    <property type="nucleotide sequence ID" value="NZ_AP026933.1"/>
</dbReference>
<dbReference type="PRINTS" id="PR00120">
    <property type="entry name" value="HATPASE"/>
</dbReference>
<feature type="transmembrane region" description="Helical" evidence="10">
    <location>
        <begin position="268"/>
        <end position="294"/>
    </location>
</feature>
<gene>
    <name evidence="12" type="ORF">SHM_00930</name>
</gene>
<dbReference type="Pfam" id="PF00689">
    <property type="entry name" value="Cation_ATPase_C"/>
    <property type="match status" value="1"/>
</dbReference>
<feature type="transmembrane region" description="Helical" evidence="10">
    <location>
        <begin position="239"/>
        <end position="262"/>
    </location>
</feature>
<dbReference type="InterPro" id="IPR050510">
    <property type="entry name" value="Cation_transp_ATPase_P-type"/>
</dbReference>